<reference evidence="2 3" key="1">
    <citation type="submission" date="2022-03" db="EMBL/GenBank/DDBJ databases">
        <title>Metagenome-assembled genomes from swine fecal metagenomes.</title>
        <authorList>
            <person name="Holman D.B."/>
            <person name="Kommadath A."/>
        </authorList>
    </citation>
    <scope>NUCLEOTIDE SEQUENCE [LARGE SCALE GENOMIC DNA]</scope>
    <source>
        <strain evidence="2">SUG147</strain>
    </source>
</reference>
<dbReference type="GO" id="GO:0016616">
    <property type="term" value="F:oxidoreductase activity, acting on the CH-OH group of donors, NAD or NADP as acceptor"/>
    <property type="evidence" value="ECO:0007669"/>
    <property type="project" value="TreeGrafter"/>
</dbReference>
<comment type="similarity">
    <text evidence="1">Belongs to the short-chain dehydrogenases/reductases (SDR) family.</text>
</comment>
<dbReference type="Proteomes" id="UP001139365">
    <property type="component" value="Unassembled WGS sequence"/>
</dbReference>
<name>A0AAE3JZJ9_9BACT</name>
<dbReference type="InterPro" id="IPR036291">
    <property type="entry name" value="NAD(P)-bd_dom_sf"/>
</dbReference>
<dbReference type="PRINTS" id="PR00080">
    <property type="entry name" value="SDRFAMILY"/>
</dbReference>
<dbReference type="EMBL" id="JALEMU010000032">
    <property type="protein sequence ID" value="MCI5755027.1"/>
    <property type="molecule type" value="Genomic_DNA"/>
</dbReference>
<dbReference type="FunFam" id="3.40.50.720:FF:000084">
    <property type="entry name" value="Short-chain dehydrogenase reductase"/>
    <property type="match status" value="1"/>
</dbReference>
<comment type="caution">
    <text evidence="2">The sequence shown here is derived from an EMBL/GenBank/DDBJ whole genome shotgun (WGS) entry which is preliminary data.</text>
</comment>
<accession>A0AAE3JZJ9</accession>
<dbReference type="Gene3D" id="3.40.50.720">
    <property type="entry name" value="NAD(P)-binding Rossmann-like Domain"/>
    <property type="match status" value="1"/>
</dbReference>
<sequence>MKISYEGKTVIVTGAAGGLGKAMSRLFAECGAKVAVCDIAGGEAITEEINNAGGTAKYYRFDIRDREQIEKAFAGIKNDFGSIDVLVNNAGINGGPEERKTVEFYSDGLWDKIISIDLDGVYKCSKAAIPYMQNGGAILNISSVVGVVPLRNQCGFAAAKAGVVNLTKAMAIEMAPKKIRVNCICPGTIGIAVTNTLWTDDSAMKGLLAHIPLGRQAVPDEIAAPTVFVCSDYASYMTGAVITVDGGWTAGGYARNF</sequence>
<proteinExistence type="inferred from homology"/>
<evidence type="ECO:0000256" key="1">
    <source>
        <dbReference type="ARBA" id="ARBA00006484"/>
    </source>
</evidence>
<dbReference type="PANTHER" id="PTHR42760">
    <property type="entry name" value="SHORT-CHAIN DEHYDROGENASES/REDUCTASES FAMILY MEMBER"/>
    <property type="match status" value="1"/>
</dbReference>
<dbReference type="AlphaFoldDB" id="A0AAE3JZJ9"/>
<evidence type="ECO:0000313" key="3">
    <source>
        <dbReference type="Proteomes" id="UP001139365"/>
    </source>
</evidence>
<dbReference type="PRINTS" id="PR00081">
    <property type="entry name" value="GDHRDH"/>
</dbReference>
<dbReference type="SUPFAM" id="SSF51735">
    <property type="entry name" value="NAD(P)-binding Rossmann-fold domains"/>
    <property type="match status" value="1"/>
</dbReference>
<protein>
    <submittedName>
        <fullName evidence="2">SDR family oxidoreductase</fullName>
    </submittedName>
</protein>
<gene>
    <name evidence="2" type="ORF">MR241_01890</name>
</gene>
<organism evidence="2 3">
    <name type="scientific">Candidatus Colimorpha enterica</name>
    <dbReference type="NCBI Taxonomy" id="3083063"/>
    <lineage>
        <taxon>Bacteria</taxon>
        <taxon>Pseudomonadati</taxon>
        <taxon>Bacteroidota</taxon>
        <taxon>Bacteroidia</taxon>
        <taxon>Bacteroidales</taxon>
        <taxon>Candidatus Colimorpha</taxon>
    </lineage>
</organism>
<dbReference type="Pfam" id="PF13561">
    <property type="entry name" value="adh_short_C2"/>
    <property type="match status" value="1"/>
</dbReference>
<dbReference type="InterPro" id="IPR002347">
    <property type="entry name" value="SDR_fam"/>
</dbReference>
<evidence type="ECO:0000313" key="2">
    <source>
        <dbReference type="EMBL" id="MCI5755027.1"/>
    </source>
</evidence>